<name>Q22AM4_TETTS</name>
<dbReference type="Pfam" id="PF05005">
    <property type="entry name" value="Ocnus"/>
    <property type="match status" value="1"/>
</dbReference>
<dbReference type="STRING" id="312017.Q22AM4"/>
<evidence type="ECO:0000256" key="4">
    <source>
        <dbReference type="ARBA" id="ARBA00022928"/>
    </source>
</evidence>
<evidence type="ECO:0000256" key="3">
    <source>
        <dbReference type="ARBA" id="ARBA00022782"/>
    </source>
</evidence>
<dbReference type="KEGG" id="tet:TTHERM_01193520"/>
<gene>
    <name evidence="6" type="ORF">TTHERM_01193520</name>
</gene>
<organism evidence="6 7">
    <name type="scientific">Tetrahymena thermophila (strain SB210)</name>
    <dbReference type="NCBI Taxonomy" id="312017"/>
    <lineage>
        <taxon>Eukaryota</taxon>
        <taxon>Sar</taxon>
        <taxon>Alveolata</taxon>
        <taxon>Ciliophora</taxon>
        <taxon>Intramacronucleata</taxon>
        <taxon>Oligohymenophorea</taxon>
        <taxon>Hymenostomatida</taxon>
        <taxon>Tetrahymenina</taxon>
        <taxon>Tetrahymenidae</taxon>
        <taxon>Tetrahymena</taxon>
    </lineage>
</organism>
<sequence>MDSTLSKGEDLFKYIPQFHLDENGRFKYILIQLKFKDEILYFVRGEKKYSFHMENFEKFALDLRNCGLKFDQFEYEEEDDNIVCKVQNIPFQLICVGGGRVEISQEKKSLFIYGYSQSFGRADHTIALEISKKHIQHFPQENFTWSNEGY</sequence>
<accession>Q22AM4</accession>
<dbReference type="PANTHER" id="PTHR12258">
    <property type="entry name" value="JANUS-A/JANUS-B"/>
    <property type="match status" value="1"/>
</dbReference>
<dbReference type="RefSeq" id="XP_001029995.1">
    <property type="nucleotide sequence ID" value="XM_001029995.1"/>
</dbReference>
<dbReference type="EMBL" id="GG662431">
    <property type="protein sequence ID" value="EAR82332.1"/>
    <property type="molecule type" value="Genomic_DNA"/>
</dbReference>
<evidence type="ECO:0000256" key="2">
    <source>
        <dbReference type="ARBA" id="ARBA00010971"/>
    </source>
</evidence>
<dbReference type="OMA" id="VRGYSWA"/>
<dbReference type="HOGENOM" id="CLU_120717_0_0_1"/>
<dbReference type="SUPFAM" id="SSF143724">
    <property type="entry name" value="PHP14-like"/>
    <property type="match status" value="1"/>
</dbReference>
<dbReference type="OrthoDB" id="312774at2759"/>
<feature type="binding site" evidence="5">
    <location>
        <position position="27"/>
    </location>
    <ligand>
        <name>substrate</name>
    </ligand>
</feature>
<protein>
    <submittedName>
        <fullName evidence="6">Janus/ocnus protein</fullName>
    </submittedName>
</protein>
<dbReference type="InterPro" id="IPR007702">
    <property type="entry name" value="Janus"/>
</dbReference>
<evidence type="ECO:0000256" key="1">
    <source>
        <dbReference type="ARBA" id="ARBA00002508"/>
    </source>
</evidence>
<dbReference type="GO" id="GO:0005829">
    <property type="term" value="C:cytosol"/>
    <property type="evidence" value="ECO:0007669"/>
    <property type="project" value="TreeGrafter"/>
</dbReference>
<dbReference type="Proteomes" id="UP000009168">
    <property type="component" value="Unassembled WGS sequence"/>
</dbReference>
<keyword evidence="3" id="KW-0221">Differentiation</keyword>
<dbReference type="eggNOG" id="ENOG502QZQZ">
    <property type="taxonomic scope" value="Eukaryota"/>
</dbReference>
<reference evidence="7" key="1">
    <citation type="journal article" date="2006" name="PLoS Biol.">
        <title>Macronuclear genome sequence of the ciliate Tetrahymena thermophila, a model eukaryote.</title>
        <authorList>
            <person name="Eisen J.A."/>
            <person name="Coyne R.S."/>
            <person name="Wu M."/>
            <person name="Wu D."/>
            <person name="Thiagarajan M."/>
            <person name="Wortman J.R."/>
            <person name="Badger J.H."/>
            <person name="Ren Q."/>
            <person name="Amedeo P."/>
            <person name="Jones K.M."/>
            <person name="Tallon L.J."/>
            <person name="Delcher A.L."/>
            <person name="Salzberg S.L."/>
            <person name="Silva J.C."/>
            <person name="Haas B.J."/>
            <person name="Majoros W.H."/>
            <person name="Farzad M."/>
            <person name="Carlton J.M."/>
            <person name="Smith R.K. Jr."/>
            <person name="Garg J."/>
            <person name="Pearlman R.E."/>
            <person name="Karrer K.M."/>
            <person name="Sun L."/>
            <person name="Manning G."/>
            <person name="Elde N.C."/>
            <person name="Turkewitz A.P."/>
            <person name="Asai D.J."/>
            <person name="Wilkes D.E."/>
            <person name="Wang Y."/>
            <person name="Cai H."/>
            <person name="Collins K."/>
            <person name="Stewart B.A."/>
            <person name="Lee S.R."/>
            <person name="Wilamowska K."/>
            <person name="Weinberg Z."/>
            <person name="Ruzzo W.L."/>
            <person name="Wloga D."/>
            <person name="Gaertig J."/>
            <person name="Frankel J."/>
            <person name="Tsao C.-C."/>
            <person name="Gorovsky M.A."/>
            <person name="Keeling P.J."/>
            <person name="Waller R.F."/>
            <person name="Patron N.J."/>
            <person name="Cherry J.M."/>
            <person name="Stover N.A."/>
            <person name="Krieger C.J."/>
            <person name="del Toro C."/>
            <person name="Ryder H.F."/>
            <person name="Williamson S.C."/>
            <person name="Barbeau R.A."/>
            <person name="Hamilton E.P."/>
            <person name="Orias E."/>
        </authorList>
    </citation>
    <scope>NUCLEOTIDE SEQUENCE [LARGE SCALE GENOMIC DNA]</scope>
    <source>
        <strain evidence="7">SB210</strain>
    </source>
</reference>
<dbReference type="GO" id="GO:0101006">
    <property type="term" value="F:protein histidine phosphatase activity"/>
    <property type="evidence" value="ECO:0007669"/>
    <property type="project" value="TreeGrafter"/>
</dbReference>
<evidence type="ECO:0000313" key="6">
    <source>
        <dbReference type="EMBL" id="EAR82332.1"/>
    </source>
</evidence>
<dbReference type="PANTHER" id="PTHR12258:SF5">
    <property type="entry name" value="BCDNA.GH02250-RELATED"/>
    <property type="match status" value="1"/>
</dbReference>
<proteinExistence type="inferred from homology"/>
<evidence type="ECO:0000256" key="5">
    <source>
        <dbReference type="PIRSR" id="PIRSR607702-2"/>
    </source>
</evidence>
<evidence type="ECO:0000313" key="7">
    <source>
        <dbReference type="Proteomes" id="UP000009168"/>
    </source>
</evidence>
<dbReference type="GO" id="GO:0030154">
    <property type="term" value="P:cell differentiation"/>
    <property type="evidence" value="ECO:0007669"/>
    <property type="project" value="UniProtKB-KW"/>
</dbReference>
<dbReference type="InParanoid" id="Q22AM4"/>
<keyword evidence="7" id="KW-1185">Reference proteome</keyword>
<dbReference type="Gene3D" id="3.50.20.20">
    <property type="entry name" value="Janus/Ocnus"/>
    <property type="match status" value="1"/>
</dbReference>
<comment type="function">
    <text evidence="1">JanA and janB regulate somatic sex differentiation.</text>
</comment>
<comment type="similarity">
    <text evidence="2">Belongs to the janus family.</text>
</comment>
<dbReference type="AlphaFoldDB" id="Q22AM4"/>
<dbReference type="InterPro" id="IPR038596">
    <property type="entry name" value="Janus_sf"/>
</dbReference>
<dbReference type="GeneID" id="7836950"/>
<dbReference type="GO" id="GO:0007548">
    <property type="term" value="P:sex differentiation"/>
    <property type="evidence" value="ECO:0007669"/>
    <property type="project" value="UniProtKB-KW"/>
</dbReference>
<keyword evidence="4" id="KW-0726">Sexual differentiation</keyword>